<keyword evidence="4 6" id="KW-1133">Transmembrane helix</keyword>
<feature type="domain" description="VTT" evidence="7">
    <location>
        <begin position="65"/>
        <end position="182"/>
    </location>
</feature>
<dbReference type="Pfam" id="PF09335">
    <property type="entry name" value="VTT_dom"/>
    <property type="match status" value="1"/>
</dbReference>
<proteinExistence type="inferred from homology"/>
<evidence type="ECO:0000256" key="6">
    <source>
        <dbReference type="RuleBase" id="RU366058"/>
    </source>
</evidence>
<sequence>MKKHLLNSKLKLLLLSCLVVTLIIAAKQFNFQGLLHTLIIWVESLGIFGPIAYIVIYNLATLLFIPGSLLTLKGGCLFGVFWGSIYVLIAAIIGATLAFVIGRYMSQNWVCQQMDKHPKFKAIDLAVAKEGWKIVLLTRLSPVFPFNLLNYAFGVTQVSLKDYILGSFGIIPGTVMYVYIGSLAGNIAMINTSHQPITPETQIWQWVMRIVGLIATVAVTVYITKIAQKALAQSVAIAEISHLEKPDSSVE</sequence>
<dbReference type="PANTHER" id="PTHR12677:SF59">
    <property type="entry name" value="GOLGI APPARATUS MEMBRANE PROTEIN TVP38-RELATED"/>
    <property type="match status" value="1"/>
</dbReference>
<gene>
    <name evidence="8" type="ORF">IQ276_31470</name>
</gene>
<keyword evidence="2 6" id="KW-1003">Cell membrane</keyword>
<comment type="subcellular location">
    <subcellularLocation>
        <location evidence="1 6">Cell membrane</location>
        <topology evidence="1 6">Multi-pass membrane protein</topology>
    </subcellularLocation>
</comment>
<dbReference type="InterPro" id="IPR032816">
    <property type="entry name" value="VTT_dom"/>
</dbReference>
<evidence type="ECO:0000256" key="1">
    <source>
        <dbReference type="ARBA" id="ARBA00004651"/>
    </source>
</evidence>
<feature type="transmembrane region" description="Helical" evidence="6">
    <location>
        <begin position="165"/>
        <end position="191"/>
    </location>
</feature>
<feature type="transmembrane region" description="Helical" evidence="6">
    <location>
        <begin position="38"/>
        <end position="65"/>
    </location>
</feature>
<evidence type="ECO:0000313" key="8">
    <source>
        <dbReference type="EMBL" id="MBE9026773.1"/>
    </source>
</evidence>
<evidence type="ECO:0000313" key="9">
    <source>
        <dbReference type="Proteomes" id="UP000622533"/>
    </source>
</evidence>
<dbReference type="EMBL" id="JADEXS010000687">
    <property type="protein sequence ID" value="MBE9026773.1"/>
    <property type="molecule type" value="Genomic_DNA"/>
</dbReference>
<comment type="caution">
    <text evidence="8">The sequence shown here is derived from an EMBL/GenBank/DDBJ whole genome shotgun (WGS) entry which is preliminary data.</text>
</comment>
<dbReference type="RefSeq" id="WP_193923298.1">
    <property type="nucleotide sequence ID" value="NZ_JADEXS020000001.1"/>
</dbReference>
<evidence type="ECO:0000256" key="2">
    <source>
        <dbReference type="ARBA" id="ARBA00022475"/>
    </source>
</evidence>
<dbReference type="Proteomes" id="UP000622533">
    <property type="component" value="Unassembled WGS sequence"/>
</dbReference>
<keyword evidence="3 6" id="KW-0812">Transmembrane</keyword>
<dbReference type="InterPro" id="IPR015414">
    <property type="entry name" value="TMEM64"/>
</dbReference>
<organism evidence="8 9">
    <name type="scientific">Desmonostoc muscorum LEGE 12446</name>
    <dbReference type="NCBI Taxonomy" id="1828758"/>
    <lineage>
        <taxon>Bacteria</taxon>
        <taxon>Bacillati</taxon>
        <taxon>Cyanobacteriota</taxon>
        <taxon>Cyanophyceae</taxon>
        <taxon>Nostocales</taxon>
        <taxon>Nostocaceae</taxon>
        <taxon>Desmonostoc</taxon>
    </lineage>
</organism>
<protein>
    <recommendedName>
        <fullName evidence="6">TVP38/TMEM64 family membrane protein</fullName>
    </recommendedName>
</protein>
<keyword evidence="5 6" id="KW-0472">Membrane</keyword>
<feature type="transmembrane region" description="Helical" evidence="6">
    <location>
        <begin position="77"/>
        <end position="101"/>
    </location>
</feature>
<accession>A0A8J7AGW5</accession>
<dbReference type="AlphaFoldDB" id="A0A8J7AGW5"/>
<dbReference type="GO" id="GO:0005886">
    <property type="term" value="C:plasma membrane"/>
    <property type="evidence" value="ECO:0007669"/>
    <property type="project" value="UniProtKB-SubCell"/>
</dbReference>
<reference evidence="8" key="1">
    <citation type="submission" date="2020-10" db="EMBL/GenBank/DDBJ databases">
        <authorList>
            <person name="Castelo-Branco R."/>
            <person name="Eusebio N."/>
            <person name="Adriana R."/>
            <person name="Vieira A."/>
            <person name="Brugerolle De Fraissinette N."/>
            <person name="Rezende De Castro R."/>
            <person name="Schneider M.P."/>
            <person name="Vasconcelos V."/>
            <person name="Leao P.N."/>
        </authorList>
    </citation>
    <scope>NUCLEOTIDE SEQUENCE</scope>
    <source>
        <strain evidence="8">LEGE 12446</strain>
    </source>
</reference>
<dbReference type="PANTHER" id="PTHR12677">
    <property type="entry name" value="GOLGI APPARATUS MEMBRANE PROTEIN TVP38-RELATED"/>
    <property type="match status" value="1"/>
</dbReference>
<comment type="caution">
    <text evidence="6">Lacks conserved residue(s) required for the propagation of feature annotation.</text>
</comment>
<evidence type="ECO:0000256" key="5">
    <source>
        <dbReference type="ARBA" id="ARBA00023136"/>
    </source>
</evidence>
<feature type="transmembrane region" description="Helical" evidence="6">
    <location>
        <begin position="203"/>
        <end position="223"/>
    </location>
</feature>
<evidence type="ECO:0000259" key="7">
    <source>
        <dbReference type="Pfam" id="PF09335"/>
    </source>
</evidence>
<evidence type="ECO:0000256" key="4">
    <source>
        <dbReference type="ARBA" id="ARBA00022989"/>
    </source>
</evidence>
<comment type="similarity">
    <text evidence="6">Belongs to the TVP38/TMEM64 family.</text>
</comment>
<name>A0A8J7AGW5_DESMC</name>
<keyword evidence="9" id="KW-1185">Reference proteome</keyword>
<evidence type="ECO:0000256" key="3">
    <source>
        <dbReference type="ARBA" id="ARBA00022692"/>
    </source>
</evidence>